<dbReference type="SUPFAM" id="SSF54211">
    <property type="entry name" value="Ribosomal protein S5 domain 2-like"/>
    <property type="match status" value="1"/>
</dbReference>
<dbReference type="GO" id="GO:0005737">
    <property type="term" value="C:cytoplasm"/>
    <property type="evidence" value="ECO:0007669"/>
    <property type="project" value="UniProtKB-SubCell"/>
</dbReference>
<feature type="binding site" evidence="7">
    <location>
        <begin position="19"/>
        <end position="26"/>
    </location>
    <ligand>
        <name>GTP</name>
        <dbReference type="ChEBI" id="CHEBI:37565"/>
    </ligand>
</feature>
<dbReference type="InterPro" id="IPR035647">
    <property type="entry name" value="EFG_III/V"/>
</dbReference>
<dbReference type="NCBIfam" id="TIGR00484">
    <property type="entry name" value="EF-G"/>
    <property type="match status" value="1"/>
</dbReference>
<dbReference type="InterPro" id="IPR020568">
    <property type="entry name" value="Ribosomal_Su5_D2-typ_SF"/>
</dbReference>
<sequence length="700" mass="77216">MAQDVLTDLNKVRNIGIMAHIDAGKTTTTERILFYTGITYKIGEVHDGAATMDWMAQEQERGITITSAATTCFWKDNQINIIDTPGHVDFTVEVERSLRVLDGAVAVFDGKEGVEPQSEQVWRQADKYDVPRICFVNKMDKLGADFYFTVQTIKDRLGAKPLVIQLPIGAENEFEGIIDLVEMNAKVWKGETKLGESYETIEIPADLAERAEQYRQELLETVAESDEALLEKFFGGEELSIEEIKGAIRKLTVNSELYPVLCGSAFKNKGVQPMLDAVIDYLPTPLDDGGTDGHVPNKEDEIIHRNPDTTEPFAALAFKVATHPFFGKLTYVRVYSGKVASGAQVINSTKGKKERLGKLFQMHSNKEQPIDEAQAGHIYAVIGLKDTTTGDTLCDPQNQIVLESMSFPDPVIEVAIEPKTKADQEKLGTAIQKFAEEDPTFNVKLDQETGQTVIGGMGELQLDIYVDRMKREFKVEANIGKPQVAYRETITKVVEKHEFTHKKQTGGSGQFARVIIALEPFVGEDGATYEFENKVTGGRVPREYIPSVDAGIQDAMQYGVLAGYPLVNLKAKLLDGAYHEVDSSEMAFKIAGAQALKEAARKAGPVILEPLMAVEVTTPEEYMGDVIGDLNSRRGQIQAMEERSGARVVKALVPLSEMFGYIGDLRSKTQGRANFSMVFDSYAEVPANVSKEIIAKATGE</sequence>
<dbReference type="Pfam" id="PF03144">
    <property type="entry name" value="GTP_EFTU_D2"/>
    <property type="match status" value="1"/>
</dbReference>
<comment type="subcellular location">
    <subcellularLocation>
        <location evidence="7">Cytoplasm</location>
    </subcellularLocation>
</comment>
<evidence type="ECO:0000256" key="5">
    <source>
        <dbReference type="ARBA" id="ARBA00023134"/>
    </source>
</evidence>
<dbReference type="SMART" id="SM00838">
    <property type="entry name" value="EFG_C"/>
    <property type="match status" value="1"/>
</dbReference>
<dbReference type="InterPro" id="IPR005225">
    <property type="entry name" value="Small_GTP-bd"/>
</dbReference>
<reference evidence="10 11" key="1">
    <citation type="submission" date="2020-08" db="EMBL/GenBank/DDBJ databases">
        <title>Sequencing the genomes of 1000 actinobacteria strains.</title>
        <authorList>
            <person name="Klenk H.-P."/>
        </authorList>
    </citation>
    <scope>NUCLEOTIDE SEQUENCE [LARGE SCALE GENOMIC DNA]</scope>
    <source>
        <strain evidence="10 11">DSM 43582</strain>
    </source>
</reference>
<dbReference type="SUPFAM" id="SSF54980">
    <property type="entry name" value="EF-G C-terminal domain-like"/>
    <property type="match status" value="2"/>
</dbReference>
<evidence type="ECO:0000256" key="7">
    <source>
        <dbReference type="HAMAP-Rule" id="MF_00054"/>
    </source>
</evidence>
<dbReference type="NCBIfam" id="NF009381">
    <property type="entry name" value="PRK12740.1-5"/>
    <property type="match status" value="1"/>
</dbReference>
<dbReference type="Pfam" id="PF14492">
    <property type="entry name" value="EFG_III"/>
    <property type="match status" value="1"/>
</dbReference>
<dbReference type="InterPro" id="IPR004540">
    <property type="entry name" value="Transl_elong_EFG/EF2"/>
</dbReference>
<dbReference type="InterPro" id="IPR009022">
    <property type="entry name" value="EFG_III"/>
</dbReference>
<dbReference type="RefSeq" id="WP_040750919.1">
    <property type="nucleotide sequence ID" value="NZ_JACHIT010000001.1"/>
</dbReference>
<feature type="binding site" evidence="7">
    <location>
        <begin position="83"/>
        <end position="87"/>
    </location>
    <ligand>
        <name>GTP</name>
        <dbReference type="ChEBI" id="CHEBI:37565"/>
    </ligand>
</feature>
<dbReference type="FunFam" id="3.30.70.240:FF:000001">
    <property type="entry name" value="Elongation factor G"/>
    <property type="match status" value="1"/>
</dbReference>
<dbReference type="PROSITE" id="PS00301">
    <property type="entry name" value="G_TR_1"/>
    <property type="match status" value="1"/>
</dbReference>
<protein>
    <recommendedName>
        <fullName evidence="7 8">Elongation factor G</fullName>
        <shortName evidence="7">EF-G</shortName>
    </recommendedName>
</protein>
<dbReference type="GO" id="GO:0003746">
    <property type="term" value="F:translation elongation factor activity"/>
    <property type="evidence" value="ECO:0007669"/>
    <property type="project" value="UniProtKB-UniRule"/>
</dbReference>
<dbReference type="InterPro" id="IPR035649">
    <property type="entry name" value="EFG_V"/>
</dbReference>
<dbReference type="Gene3D" id="3.40.50.300">
    <property type="entry name" value="P-loop containing nucleotide triphosphate hydrolases"/>
    <property type="match status" value="1"/>
</dbReference>
<evidence type="ECO:0000256" key="4">
    <source>
        <dbReference type="ARBA" id="ARBA00022917"/>
    </source>
</evidence>
<evidence type="ECO:0000313" key="10">
    <source>
        <dbReference type="EMBL" id="MBB5914535.1"/>
    </source>
</evidence>
<keyword evidence="11" id="KW-1185">Reference proteome</keyword>
<keyword evidence="3 7" id="KW-0251">Elongation factor</keyword>
<keyword evidence="5 7" id="KW-0342">GTP-binding</keyword>
<dbReference type="Pfam" id="PF00679">
    <property type="entry name" value="EFG_C"/>
    <property type="match status" value="1"/>
</dbReference>
<dbReference type="InterPro" id="IPR041095">
    <property type="entry name" value="EFG_II"/>
</dbReference>
<dbReference type="Gene3D" id="3.30.230.10">
    <property type="match status" value="1"/>
</dbReference>
<dbReference type="CDD" id="cd04088">
    <property type="entry name" value="EFG_mtEFG_II"/>
    <property type="match status" value="1"/>
</dbReference>
<dbReference type="PANTHER" id="PTHR43261:SF1">
    <property type="entry name" value="RIBOSOME-RELEASING FACTOR 2, MITOCHONDRIAL"/>
    <property type="match status" value="1"/>
</dbReference>
<dbReference type="SMART" id="SM00889">
    <property type="entry name" value="EFG_IV"/>
    <property type="match status" value="1"/>
</dbReference>
<comment type="function">
    <text evidence="6 7">Catalyzes the GTP-dependent ribosomal translocation step during translation elongation. During this step, the ribosome changes from the pre-translocational (PRE) to the post-translocational (POST) state as the newly formed A-site-bound peptidyl-tRNA and P-site-bound deacylated tRNA move to the P and E sites, respectively. Catalyzes the coordinated movement of the two tRNA molecules, the mRNA and conformational changes in the ribosome.</text>
</comment>
<dbReference type="AlphaFoldDB" id="A0A7W9UJB5"/>
<feature type="binding site" evidence="7">
    <location>
        <begin position="137"/>
        <end position="140"/>
    </location>
    <ligand>
        <name>GTP</name>
        <dbReference type="ChEBI" id="CHEBI:37565"/>
    </ligand>
</feature>
<dbReference type="InterPro" id="IPR047872">
    <property type="entry name" value="EFG_IV"/>
</dbReference>
<evidence type="ECO:0000256" key="1">
    <source>
        <dbReference type="ARBA" id="ARBA00005870"/>
    </source>
</evidence>
<dbReference type="InterPro" id="IPR009000">
    <property type="entry name" value="Transl_B-barrel_sf"/>
</dbReference>
<dbReference type="GO" id="GO:0005525">
    <property type="term" value="F:GTP binding"/>
    <property type="evidence" value="ECO:0007669"/>
    <property type="project" value="UniProtKB-UniRule"/>
</dbReference>
<dbReference type="Gene3D" id="3.30.70.240">
    <property type="match status" value="1"/>
</dbReference>
<dbReference type="InterPro" id="IPR014721">
    <property type="entry name" value="Ribsml_uS5_D2-typ_fold_subgr"/>
</dbReference>
<dbReference type="FunFam" id="3.30.230.10:FF:000003">
    <property type="entry name" value="Elongation factor G"/>
    <property type="match status" value="1"/>
</dbReference>
<dbReference type="SUPFAM" id="SSF50447">
    <property type="entry name" value="Translation proteins"/>
    <property type="match status" value="1"/>
</dbReference>
<dbReference type="InterPro" id="IPR000795">
    <property type="entry name" value="T_Tr_GTP-bd_dom"/>
</dbReference>
<dbReference type="Pfam" id="PF00009">
    <property type="entry name" value="GTP_EFTU"/>
    <property type="match status" value="1"/>
</dbReference>
<dbReference type="FunFam" id="2.40.30.10:FF:000006">
    <property type="entry name" value="Elongation factor G"/>
    <property type="match status" value="1"/>
</dbReference>
<dbReference type="InterPro" id="IPR031157">
    <property type="entry name" value="G_TR_CS"/>
</dbReference>
<dbReference type="EMBL" id="JACHIT010000001">
    <property type="protein sequence ID" value="MBB5914535.1"/>
    <property type="molecule type" value="Genomic_DNA"/>
</dbReference>
<feature type="domain" description="Tr-type G" evidence="9">
    <location>
        <begin position="10"/>
        <end position="286"/>
    </location>
</feature>
<dbReference type="CDD" id="cd01434">
    <property type="entry name" value="EFG_mtEFG1_IV"/>
    <property type="match status" value="1"/>
</dbReference>
<evidence type="ECO:0000256" key="6">
    <source>
        <dbReference type="ARBA" id="ARBA00024731"/>
    </source>
</evidence>
<dbReference type="SUPFAM" id="SSF52540">
    <property type="entry name" value="P-loop containing nucleoside triphosphate hydrolases"/>
    <property type="match status" value="1"/>
</dbReference>
<keyword evidence="4 7" id="KW-0648">Protein biosynthesis</keyword>
<dbReference type="CDD" id="cd16262">
    <property type="entry name" value="EFG_III"/>
    <property type="match status" value="1"/>
</dbReference>
<dbReference type="PANTHER" id="PTHR43261">
    <property type="entry name" value="TRANSLATION ELONGATION FACTOR G-RELATED"/>
    <property type="match status" value="1"/>
</dbReference>
<comment type="caution">
    <text evidence="10">The sequence shown here is derived from an EMBL/GenBank/DDBJ whole genome shotgun (WGS) entry which is preliminary data.</text>
</comment>
<dbReference type="HAMAP" id="MF_00054_B">
    <property type="entry name" value="EF_G_EF_2_B"/>
    <property type="match status" value="1"/>
</dbReference>
<name>A0A7W9UJB5_9NOCA</name>
<evidence type="ECO:0000259" key="9">
    <source>
        <dbReference type="PROSITE" id="PS51722"/>
    </source>
</evidence>
<dbReference type="PROSITE" id="PS51722">
    <property type="entry name" value="G_TR_2"/>
    <property type="match status" value="1"/>
</dbReference>
<dbReference type="InterPro" id="IPR027417">
    <property type="entry name" value="P-loop_NTPase"/>
</dbReference>
<dbReference type="NCBIfam" id="TIGR00231">
    <property type="entry name" value="small_GTP"/>
    <property type="match status" value="1"/>
</dbReference>
<proteinExistence type="inferred from homology"/>
<dbReference type="Gene3D" id="2.40.30.10">
    <property type="entry name" value="Translation factors"/>
    <property type="match status" value="1"/>
</dbReference>
<keyword evidence="2 7" id="KW-0547">Nucleotide-binding</keyword>
<dbReference type="Pfam" id="PF03764">
    <property type="entry name" value="EFG_IV"/>
    <property type="match status" value="1"/>
</dbReference>
<dbReference type="FunFam" id="3.40.50.300:FF:000029">
    <property type="entry name" value="Elongation factor G"/>
    <property type="match status" value="1"/>
</dbReference>
<dbReference type="GO" id="GO:0032790">
    <property type="term" value="P:ribosome disassembly"/>
    <property type="evidence" value="ECO:0007669"/>
    <property type="project" value="TreeGrafter"/>
</dbReference>
<comment type="similarity">
    <text evidence="1 7">Belongs to the TRAFAC class translation factor GTPase superfamily. Classic translation factor GTPase family. EF-G/EF-2 subfamily.</text>
</comment>
<evidence type="ECO:0000256" key="3">
    <source>
        <dbReference type="ARBA" id="ARBA00022768"/>
    </source>
</evidence>
<dbReference type="Gene3D" id="3.30.70.870">
    <property type="entry name" value="Elongation Factor G (Translational Gtpase), domain 3"/>
    <property type="match status" value="1"/>
</dbReference>
<dbReference type="FunFam" id="3.30.70.870:FF:000001">
    <property type="entry name" value="Elongation factor G"/>
    <property type="match status" value="1"/>
</dbReference>
<evidence type="ECO:0000313" key="11">
    <source>
        <dbReference type="Proteomes" id="UP000540412"/>
    </source>
</evidence>
<dbReference type="Proteomes" id="UP000540412">
    <property type="component" value="Unassembled WGS sequence"/>
</dbReference>
<accession>A0A7W9UJB5</accession>
<organism evidence="10 11">
    <name type="scientific">Nocardia transvalensis</name>
    <dbReference type="NCBI Taxonomy" id="37333"/>
    <lineage>
        <taxon>Bacteria</taxon>
        <taxon>Bacillati</taxon>
        <taxon>Actinomycetota</taxon>
        <taxon>Actinomycetes</taxon>
        <taxon>Mycobacteriales</taxon>
        <taxon>Nocardiaceae</taxon>
        <taxon>Nocardia</taxon>
    </lineage>
</organism>
<gene>
    <name evidence="7" type="primary">fusA</name>
    <name evidence="10" type="ORF">BJY24_003402</name>
</gene>
<dbReference type="CDD" id="cd03713">
    <property type="entry name" value="EFG_mtEFG_C"/>
    <property type="match status" value="1"/>
</dbReference>
<dbReference type="InterPro" id="IPR005517">
    <property type="entry name" value="Transl_elong_EFG/EF2_IV"/>
</dbReference>
<dbReference type="InterPro" id="IPR000640">
    <property type="entry name" value="EFG_V-like"/>
</dbReference>
<dbReference type="GO" id="GO:0003924">
    <property type="term" value="F:GTPase activity"/>
    <property type="evidence" value="ECO:0007669"/>
    <property type="project" value="InterPro"/>
</dbReference>
<keyword evidence="7" id="KW-0963">Cytoplasm</keyword>
<dbReference type="InterPro" id="IPR004161">
    <property type="entry name" value="EFTu-like_2"/>
</dbReference>
<dbReference type="CDD" id="cd01886">
    <property type="entry name" value="EF-G"/>
    <property type="match status" value="1"/>
</dbReference>
<dbReference type="PRINTS" id="PR00315">
    <property type="entry name" value="ELONGATNFCT"/>
</dbReference>
<evidence type="ECO:0000256" key="8">
    <source>
        <dbReference type="NCBIfam" id="TIGR00484"/>
    </source>
</evidence>
<evidence type="ECO:0000256" key="2">
    <source>
        <dbReference type="ARBA" id="ARBA00022741"/>
    </source>
</evidence>